<protein>
    <recommendedName>
        <fullName evidence="3">Transposase DDE domain-containing protein</fullName>
    </recommendedName>
</protein>
<dbReference type="Proteomes" id="UP000000529">
    <property type="component" value="Chromosome"/>
</dbReference>
<proteinExistence type="predicted"/>
<accession>A0A2P9HAQ5</accession>
<organism evidence="1 2">
    <name type="scientific">Protochlamydia amoebophila (strain UWE25)</name>
    <dbReference type="NCBI Taxonomy" id="264201"/>
    <lineage>
        <taxon>Bacteria</taxon>
        <taxon>Pseudomonadati</taxon>
        <taxon>Chlamydiota</taxon>
        <taxon>Chlamydiia</taxon>
        <taxon>Parachlamydiales</taxon>
        <taxon>Parachlamydiaceae</taxon>
        <taxon>Candidatus Protochlamydia</taxon>
    </lineage>
</organism>
<reference evidence="1 2" key="1">
    <citation type="journal article" date="2004" name="Science">
        <title>Illuminating the evolutionary history of chlamydiae.</title>
        <authorList>
            <person name="Horn M."/>
            <person name="Collingro A."/>
            <person name="Schmitz-Esser S."/>
            <person name="Beier C.L."/>
            <person name="Purkhold U."/>
            <person name="Fartmann B."/>
            <person name="Brandt P."/>
            <person name="Nyakatura G.J."/>
            <person name="Droege M."/>
            <person name="Frishman D."/>
            <person name="Rattei T."/>
            <person name="Mewes H."/>
            <person name="Wagner M."/>
        </authorList>
    </citation>
    <scope>NUCLEOTIDE SEQUENCE [LARGE SCALE GENOMIC DNA]</scope>
    <source>
        <strain evidence="1 2">UWE25</strain>
    </source>
</reference>
<sequence>MIETANDLLKNIFQIKQTRWRNTRNF</sequence>
<keyword evidence="2" id="KW-1185">Reference proteome</keyword>
<dbReference type="AlphaFoldDB" id="A0A2P9HAQ5"/>
<evidence type="ECO:0008006" key="3">
    <source>
        <dbReference type="Google" id="ProtNLM"/>
    </source>
</evidence>
<gene>
    <name evidence="1" type="ORF">PC_RS10560</name>
</gene>
<dbReference type="KEGG" id="pcu:PC_RS10560"/>
<dbReference type="EMBL" id="BX908798">
    <property type="protein sequence ID" value="SPJ31817.1"/>
    <property type="molecule type" value="Genomic_DNA"/>
</dbReference>
<evidence type="ECO:0000313" key="1">
    <source>
        <dbReference type="EMBL" id="SPJ31817.1"/>
    </source>
</evidence>
<evidence type="ECO:0000313" key="2">
    <source>
        <dbReference type="Proteomes" id="UP000000529"/>
    </source>
</evidence>
<name>A0A2P9HAQ5_PARUW</name>